<dbReference type="Pfam" id="PF04997">
    <property type="entry name" value="RNA_pol_Rpb1_1"/>
    <property type="match status" value="1"/>
</dbReference>
<dbReference type="PANTHER" id="PTHR19376">
    <property type="entry name" value="DNA-DIRECTED RNA POLYMERASE"/>
    <property type="match status" value="1"/>
</dbReference>
<name>A0A1C9JBI5_9CHLO</name>
<proteinExistence type="inferred from homology"/>
<keyword evidence="4 11" id="KW-0934">Plastid</keyword>
<evidence type="ECO:0000256" key="5">
    <source>
        <dbReference type="ARBA" id="ARBA00022679"/>
    </source>
</evidence>
<dbReference type="AlphaFoldDB" id="A0A1C9JBI5"/>
<dbReference type="GeneID" id="29288688"/>
<evidence type="ECO:0000256" key="1">
    <source>
        <dbReference type="ARBA" id="ARBA00004026"/>
    </source>
</evidence>
<evidence type="ECO:0000256" key="2">
    <source>
        <dbReference type="ARBA" id="ARBA00007207"/>
    </source>
</evidence>
<feature type="domain" description="RNA polymerase N-terminal" evidence="10">
    <location>
        <begin position="367"/>
        <end position="649"/>
    </location>
</feature>
<keyword evidence="3 9" id="KW-0240">DNA-directed RNA polymerase</keyword>
<dbReference type="InterPro" id="IPR007080">
    <property type="entry name" value="RNA_pol_Rpb1_1"/>
</dbReference>
<dbReference type="GO" id="GO:0003899">
    <property type="term" value="F:DNA-directed RNA polymerase activity"/>
    <property type="evidence" value="ECO:0007669"/>
    <property type="project" value="UniProtKB-EC"/>
</dbReference>
<dbReference type="PANTHER" id="PTHR19376:SF54">
    <property type="entry name" value="DNA-DIRECTED RNA POLYMERASE SUBUNIT BETA"/>
    <property type="match status" value="1"/>
</dbReference>
<dbReference type="Pfam" id="PF00623">
    <property type="entry name" value="RNA_pol_Rpb1_2"/>
    <property type="match status" value="1"/>
</dbReference>
<sequence length="740" mass="87170">MNLQGIQIGLASPKIIRLWAERKLINGKQVGPISNPQTVNYQIKEKGGLFCERIFGPVNDYECSCRKKPQYRQKFCPDCEVEYTTAKVRRYRLGYIQLTIPITHIWYLKGRPSYLSIVFDFSRKKTESIVYCTQFFSVIFSEFNFSHHLIKLIHNTNIKINKRINFYSLIMKRIKNKLNYQNISSFIKDRTEVLSSNLTINLKLTQKLYSKRIIKQVKRLRLGDPRSIMKIRFNAYNEKYNSFNQNYFCLNQLFTFDDLNTCFYFNLYIHSFIFISDFENYLYSMNEFDLMQDEQTGSFPLYNLLSELEFAKPDEYYNSLLKLERQLRIILIDFQNNFLSLDILDRLKLIQRLKIIRYFRQKSNRPSWMILLNLPVLPPDLRPILQLSNDQIAISDLNKLYQKVIFRNKRLQKLLKDDYGQTLDEIQYAHRLLQESVDSLIENGKNGKSPIETNNDRPLKSLSDILKGKKGRFRQNLLGKRVDYSGRSVIVVGPNLQLNQCGIPIEMAIELFRPFIIKYLLSHKFAKTMIGAKQLLYRNQSNLLPIIKTIIQNYPVLLNRAPTLHRLSVQAFQPILVTGKAILLHPLVCSAFNADFDGDQMAVHIPLSFQARAEAWKLLWSVNNFISPATGQPILSPSQDMVLGCYFLTLKKNQFDKNLVFNSYFEDPPFKPIWILWNDILECDQQYQKLIELRLDYAGKYIKIYPTIKKCFNSSNCYYSQYIFTTVGRLIFHNILNYYK</sequence>
<dbReference type="GO" id="GO:0000428">
    <property type="term" value="C:DNA-directed RNA polymerase complex"/>
    <property type="evidence" value="ECO:0007669"/>
    <property type="project" value="UniProtKB-KW"/>
</dbReference>
<evidence type="ECO:0000256" key="7">
    <source>
        <dbReference type="ARBA" id="ARBA00023163"/>
    </source>
</evidence>
<dbReference type="RefSeq" id="YP_009306303.1">
    <property type="nucleotide sequence ID" value="NC_031367.1"/>
</dbReference>
<protein>
    <recommendedName>
        <fullName evidence="9">DNA-directed RNA polymerase subunit</fullName>
        <ecNumber evidence="9">2.7.7.6</ecNumber>
    </recommendedName>
</protein>
<dbReference type="SUPFAM" id="SSF64484">
    <property type="entry name" value="beta and beta-prime subunits of DNA dependent RNA-polymerase"/>
    <property type="match status" value="1"/>
</dbReference>
<evidence type="ECO:0000313" key="11">
    <source>
        <dbReference type="EMBL" id="AOP19207.1"/>
    </source>
</evidence>
<reference evidence="11" key="2">
    <citation type="submission" date="2016-08" db="EMBL/GenBank/DDBJ databases">
        <authorList>
            <person name="Seilhamer J.J."/>
        </authorList>
    </citation>
    <scope>NUCLEOTIDE SEQUENCE</scope>
</reference>
<dbReference type="Gene3D" id="1.10.274.100">
    <property type="entry name" value="RNA polymerase Rpb1, domain 3"/>
    <property type="match status" value="1"/>
</dbReference>
<dbReference type="InterPro" id="IPR042102">
    <property type="entry name" value="RNA_pol_Rpb1_3_sf"/>
</dbReference>
<evidence type="ECO:0000256" key="4">
    <source>
        <dbReference type="ARBA" id="ARBA00022640"/>
    </source>
</evidence>
<organism evidence="11">
    <name type="scientific">Derbesia sp. WEST4838</name>
    <dbReference type="NCBI Taxonomy" id="1847751"/>
    <lineage>
        <taxon>Eukaryota</taxon>
        <taxon>Viridiplantae</taxon>
        <taxon>Chlorophyta</taxon>
        <taxon>core chlorophytes</taxon>
        <taxon>Ulvophyceae</taxon>
        <taxon>TCBD clade</taxon>
        <taxon>Bryopsidales</taxon>
        <taxon>Bryopsidineae</taxon>
        <taxon>Derbesiaceae</taxon>
        <taxon>Derbesia</taxon>
    </lineage>
</organism>
<keyword evidence="6 9" id="KW-0548">Nucleotidyltransferase</keyword>
<evidence type="ECO:0000256" key="3">
    <source>
        <dbReference type="ARBA" id="ARBA00022478"/>
    </source>
</evidence>
<evidence type="ECO:0000256" key="8">
    <source>
        <dbReference type="ARBA" id="ARBA00048552"/>
    </source>
</evidence>
<dbReference type="Pfam" id="PF04983">
    <property type="entry name" value="RNA_pol_Rpb1_3"/>
    <property type="match status" value="1"/>
</dbReference>
<comment type="catalytic activity">
    <reaction evidence="8 9">
        <text>RNA(n) + a ribonucleoside 5'-triphosphate = RNA(n+1) + diphosphate</text>
        <dbReference type="Rhea" id="RHEA:21248"/>
        <dbReference type="Rhea" id="RHEA-COMP:14527"/>
        <dbReference type="Rhea" id="RHEA-COMP:17342"/>
        <dbReference type="ChEBI" id="CHEBI:33019"/>
        <dbReference type="ChEBI" id="CHEBI:61557"/>
        <dbReference type="ChEBI" id="CHEBI:140395"/>
        <dbReference type="EC" id="2.7.7.6"/>
    </reaction>
</comment>
<dbReference type="Gene3D" id="4.10.860.120">
    <property type="entry name" value="RNA polymerase II, clamp domain"/>
    <property type="match status" value="1"/>
</dbReference>
<keyword evidence="11" id="KW-0150">Chloroplast</keyword>
<dbReference type="EMBL" id="KX808497">
    <property type="protein sequence ID" value="AOP19207.1"/>
    <property type="molecule type" value="Genomic_DNA"/>
</dbReference>
<comment type="function">
    <text evidence="1 9">DNA-dependent RNA polymerase catalyzes the transcription of DNA into RNA using the four ribonucleoside triphosphates as substrates.</text>
</comment>
<accession>A0A1C9JBI5</accession>
<comment type="similarity">
    <text evidence="2">Belongs to the RNA polymerase beta' chain family. RpoC1 subfamily.</text>
</comment>
<dbReference type="SMART" id="SM00663">
    <property type="entry name" value="RPOLA_N"/>
    <property type="match status" value="1"/>
</dbReference>
<evidence type="ECO:0000259" key="10">
    <source>
        <dbReference type="SMART" id="SM00663"/>
    </source>
</evidence>
<dbReference type="Gene3D" id="1.10.40.90">
    <property type="match status" value="1"/>
</dbReference>
<dbReference type="InterPro" id="IPR044893">
    <property type="entry name" value="RNA_pol_Rpb1_clamp_domain"/>
</dbReference>
<gene>
    <name evidence="11" type="primary">rpoC1</name>
</gene>
<dbReference type="InterPro" id="IPR000722">
    <property type="entry name" value="RNA_pol_asu"/>
</dbReference>
<dbReference type="InterPro" id="IPR006592">
    <property type="entry name" value="RNA_pol_N"/>
</dbReference>
<dbReference type="GO" id="GO:0006351">
    <property type="term" value="P:DNA-templated transcription"/>
    <property type="evidence" value="ECO:0007669"/>
    <property type="project" value="InterPro"/>
</dbReference>
<keyword evidence="5 9" id="KW-0808">Transferase</keyword>
<dbReference type="InterPro" id="IPR045867">
    <property type="entry name" value="DNA-dir_RpoC_beta_prime"/>
</dbReference>
<geneLocation type="chloroplast" evidence="11"/>
<evidence type="ECO:0000256" key="9">
    <source>
        <dbReference type="RuleBase" id="RU004279"/>
    </source>
</evidence>
<dbReference type="InterPro" id="IPR007066">
    <property type="entry name" value="RNA_pol_Rpb1_3"/>
</dbReference>
<dbReference type="EC" id="2.7.7.6" evidence="9"/>
<reference evidence="11" key="1">
    <citation type="journal article" date="2016" name="Genome Biol. Evol.">
        <title>Evolutionary Dynamics of Chloroplast Genomes in Low Light: A Case Study of the Endolithic Green Alga Ostreobium quekettii.</title>
        <authorList>
            <person name="R Marcelino V."/>
            <person name="Cremen M.C."/>
            <person name="Jackson C.J."/>
            <person name="Larkum A.A."/>
            <person name="Verbruggen H."/>
        </authorList>
    </citation>
    <scope>NUCLEOTIDE SEQUENCE</scope>
</reference>
<evidence type="ECO:0000256" key="6">
    <source>
        <dbReference type="ARBA" id="ARBA00022695"/>
    </source>
</evidence>
<dbReference type="Gene3D" id="2.40.40.20">
    <property type="match status" value="1"/>
</dbReference>
<dbReference type="GO" id="GO:0003677">
    <property type="term" value="F:DNA binding"/>
    <property type="evidence" value="ECO:0007669"/>
    <property type="project" value="InterPro"/>
</dbReference>
<keyword evidence="7 9" id="KW-0804">Transcription</keyword>